<evidence type="ECO:0000313" key="3">
    <source>
        <dbReference type="Proteomes" id="UP000324015"/>
    </source>
</evidence>
<organism evidence="2 3">
    <name type="scientific">Streptomyces venezuelae</name>
    <dbReference type="NCBI Taxonomy" id="54571"/>
    <lineage>
        <taxon>Bacteria</taxon>
        <taxon>Bacillati</taxon>
        <taxon>Actinomycetota</taxon>
        <taxon>Actinomycetes</taxon>
        <taxon>Kitasatosporales</taxon>
        <taxon>Streptomycetaceae</taxon>
        <taxon>Streptomyces</taxon>
    </lineage>
</organism>
<evidence type="ECO:0000313" key="2">
    <source>
        <dbReference type="EMBL" id="QES40080.1"/>
    </source>
</evidence>
<accession>A0A5P2CCU0</accession>
<gene>
    <name evidence="2" type="ORF">DEJ49_02995</name>
</gene>
<dbReference type="RefSeq" id="WP_150182249.1">
    <property type="nucleotide sequence ID" value="NZ_CP029191.1"/>
</dbReference>
<dbReference type="EMBL" id="CP029191">
    <property type="protein sequence ID" value="QES40080.1"/>
    <property type="molecule type" value="Genomic_DNA"/>
</dbReference>
<feature type="region of interest" description="Disordered" evidence="1">
    <location>
        <begin position="83"/>
        <end position="139"/>
    </location>
</feature>
<sequence>MRQSPRTRATRHAIRRVAPPAALVFLIATLFMCLGPVAPDGGHKGTGHAGAVAVTRALSSGSLDHHAVAVEGSDCPDGDHCCAPAAHGVRATPAPTGPSLSDLHRQEPCSRAPSAPGPAPEQPSNRGSPDLHMLQVQRT</sequence>
<dbReference type="Proteomes" id="UP000324015">
    <property type="component" value="Chromosome"/>
</dbReference>
<dbReference type="AlphaFoldDB" id="A0A5P2CCU0"/>
<reference evidence="2 3" key="1">
    <citation type="submission" date="2018-05" db="EMBL/GenBank/DDBJ databases">
        <title>Streptomyces venezuelae.</title>
        <authorList>
            <person name="Kim W."/>
            <person name="Lee N."/>
            <person name="Cho B.-K."/>
        </authorList>
    </citation>
    <scope>NUCLEOTIDE SEQUENCE [LARGE SCALE GENOMIC DNA]</scope>
    <source>
        <strain evidence="2 3">ATCC 14585</strain>
    </source>
</reference>
<evidence type="ECO:0000256" key="1">
    <source>
        <dbReference type="SAM" id="MobiDB-lite"/>
    </source>
</evidence>
<protein>
    <submittedName>
        <fullName evidence="2">Uncharacterized protein</fullName>
    </submittedName>
</protein>
<proteinExistence type="predicted"/>
<name>A0A5P2CCU0_STRVZ</name>